<gene>
    <name evidence="2" type="ORF">H8S44_11815</name>
</gene>
<feature type="transmembrane region" description="Helical" evidence="1">
    <location>
        <begin position="20"/>
        <end position="47"/>
    </location>
</feature>
<evidence type="ECO:0000256" key="1">
    <source>
        <dbReference type="SAM" id="Phobius"/>
    </source>
</evidence>
<comment type="caution">
    <text evidence="2">The sequence shown here is derived from an EMBL/GenBank/DDBJ whole genome shotgun (WGS) entry which is preliminary data.</text>
</comment>
<proteinExistence type="predicted"/>
<feature type="transmembrane region" description="Helical" evidence="1">
    <location>
        <begin position="143"/>
        <end position="168"/>
    </location>
</feature>
<feature type="transmembrane region" description="Helical" evidence="1">
    <location>
        <begin position="174"/>
        <end position="195"/>
    </location>
</feature>
<accession>A0A923LD53</accession>
<dbReference type="InterPro" id="IPR006938">
    <property type="entry name" value="DUF624"/>
</dbReference>
<feature type="transmembrane region" description="Helical" evidence="1">
    <location>
        <begin position="75"/>
        <end position="96"/>
    </location>
</feature>
<dbReference type="Pfam" id="PF04854">
    <property type="entry name" value="DUF624"/>
    <property type="match status" value="1"/>
</dbReference>
<keyword evidence="1" id="KW-0812">Transmembrane</keyword>
<keyword evidence="1" id="KW-1133">Transmembrane helix</keyword>
<dbReference type="AlphaFoldDB" id="A0A923LD53"/>
<sequence>MKKLGIKKVGDFFSLLADLFILNTMWLITSLPVVTIGASTTAVYYVLLKRRQDGGDGPSTWKLYKKAFAGNLKQGVFIGMIYLFLAVDVGMVVYHLCQTRGLEYLTASRSLLLFLVLFGVLYSFTGIYIYPLLAFFEQSTAQCFVNALGISFKYLLSTAAFILTIAVAVTACYLVPPLTLIAVSFTAFLITRHMYPIFLKCMERTAEEGQQRFAEKEERI</sequence>
<reference evidence="2" key="1">
    <citation type="submission" date="2020-08" db="EMBL/GenBank/DDBJ databases">
        <title>Genome public.</title>
        <authorList>
            <person name="Liu C."/>
            <person name="Sun Q."/>
        </authorList>
    </citation>
    <scope>NUCLEOTIDE SEQUENCE</scope>
    <source>
        <strain evidence="2">NSJ-68</strain>
    </source>
</reference>
<organism evidence="2 3">
    <name type="scientific">Anaerosacchariphilus hominis</name>
    <dbReference type="NCBI Taxonomy" id="2763017"/>
    <lineage>
        <taxon>Bacteria</taxon>
        <taxon>Bacillati</taxon>
        <taxon>Bacillota</taxon>
        <taxon>Clostridia</taxon>
        <taxon>Lachnospirales</taxon>
        <taxon>Lachnospiraceae</taxon>
        <taxon>Anaerosacchariphilus</taxon>
    </lineage>
</organism>
<dbReference type="RefSeq" id="WP_186872315.1">
    <property type="nucleotide sequence ID" value="NZ_JACOOR010000006.1"/>
</dbReference>
<name>A0A923LD53_9FIRM</name>
<keyword evidence="1" id="KW-0472">Membrane</keyword>
<protein>
    <submittedName>
        <fullName evidence="2">YesL family protein</fullName>
    </submittedName>
</protein>
<keyword evidence="3" id="KW-1185">Reference proteome</keyword>
<dbReference type="Proteomes" id="UP000649345">
    <property type="component" value="Unassembled WGS sequence"/>
</dbReference>
<dbReference type="EMBL" id="JACOOR010000006">
    <property type="protein sequence ID" value="MBC5660456.1"/>
    <property type="molecule type" value="Genomic_DNA"/>
</dbReference>
<evidence type="ECO:0000313" key="2">
    <source>
        <dbReference type="EMBL" id="MBC5660456.1"/>
    </source>
</evidence>
<feature type="transmembrane region" description="Helical" evidence="1">
    <location>
        <begin position="111"/>
        <end position="136"/>
    </location>
</feature>
<evidence type="ECO:0000313" key="3">
    <source>
        <dbReference type="Proteomes" id="UP000649345"/>
    </source>
</evidence>